<name>A0A927DA68_9RHOB</name>
<dbReference type="EMBL" id="JACTAG010000003">
    <property type="protein sequence ID" value="MBD3666012.1"/>
    <property type="molecule type" value="Genomic_DNA"/>
</dbReference>
<dbReference type="Proteomes" id="UP000635142">
    <property type="component" value="Unassembled WGS sequence"/>
</dbReference>
<evidence type="ECO:0000313" key="3">
    <source>
        <dbReference type="Proteomes" id="UP000635142"/>
    </source>
</evidence>
<dbReference type="Pfam" id="PF13519">
    <property type="entry name" value="VWA_2"/>
    <property type="match status" value="1"/>
</dbReference>
<sequence>MLVFDGSSSMSEVGFDTGISTRIDEARQAVARIMPQVEHFRRIGLLTYGPGGATSCTGLQLHFLPQPRAGERVAQEIGALEPSGLTPLSAAVEQAAEVLAYRSQPAVVVLVTDGNETCGGRPCTLGRALAAAGHDLTVHVIGFRVSVDFFTWNNPEQDPHSAATVARCLADETGGTFVSTETVDELVEALRETVGCPLIGQFGTAPRQTG</sequence>
<dbReference type="PROSITE" id="PS50234">
    <property type="entry name" value="VWFA"/>
    <property type="match status" value="1"/>
</dbReference>
<dbReference type="AlphaFoldDB" id="A0A927DA68"/>
<accession>A0A927DA68</accession>
<dbReference type="Gene3D" id="3.40.50.410">
    <property type="entry name" value="von Willebrand factor, type A domain"/>
    <property type="match status" value="1"/>
</dbReference>
<keyword evidence="3" id="KW-1185">Reference proteome</keyword>
<dbReference type="PANTHER" id="PTHR10579:SF43">
    <property type="entry name" value="ZINC FINGER (C3HC4-TYPE RING FINGER) FAMILY PROTEIN"/>
    <property type="match status" value="1"/>
</dbReference>
<gene>
    <name evidence="2" type="ORF">H9Q16_18900</name>
</gene>
<dbReference type="SMART" id="SM00327">
    <property type="entry name" value="VWA"/>
    <property type="match status" value="1"/>
</dbReference>
<evidence type="ECO:0000313" key="2">
    <source>
        <dbReference type="EMBL" id="MBD3666012.1"/>
    </source>
</evidence>
<reference evidence="2" key="1">
    <citation type="submission" date="2020-08" db="EMBL/GenBank/DDBJ databases">
        <title>Sulfitobacter aestuariivivens sp. nov., isolated from a tidal flat.</title>
        <authorList>
            <person name="Park S."/>
            <person name="Yoon J.-H."/>
        </authorList>
    </citation>
    <scope>NUCLEOTIDE SEQUENCE</scope>
    <source>
        <strain evidence="2">TSTF-M16</strain>
    </source>
</reference>
<dbReference type="InterPro" id="IPR036465">
    <property type="entry name" value="vWFA_dom_sf"/>
</dbReference>
<dbReference type="SUPFAM" id="SSF53300">
    <property type="entry name" value="vWA-like"/>
    <property type="match status" value="1"/>
</dbReference>
<protein>
    <submittedName>
        <fullName evidence="2">VWA domain-containing protein</fullName>
    </submittedName>
</protein>
<evidence type="ECO:0000259" key="1">
    <source>
        <dbReference type="PROSITE" id="PS50234"/>
    </source>
</evidence>
<dbReference type="InterPro" id="IPR051266">
    <property type="entry name" value="CLCR"/>
</dbReference>
<organism evidence="2 3">
    <name type="scientific">Sulfitobacter aestuariivivens</name>
    <dbReference type="NCBI Taxonomy" id="2766981"/>
    <lineage>
        <taxon>Bacteria</taxon>
        <taxon>Pseudomonadati</taxon>
        <taxon>Pseudomonadota</taxon>
        <taxon>Alphaproteobacteria</taxon>
        <taxon>Rhodobacterales</taxon>
        <taxon>Roseobacteraceae</taxon>
        <taxon>Sulfitobacter</taxon>
    </lineage>
</organism>
<feature type="domain" description="VWFA" evidence="1">
    <location>
        <begin position="1"/>
        <end position="194"/>
    </location>
</feature>
<dbReference type="PANTHER" id="PTHR10579">
    <property type="entry name" value="CALCIUM-ACTIVATED CHLORIDE CHANNEL REGULATOR"/>
    <property type="match status" value="1"/>
</dbReference>
<dbReference type="InterPro" id="IPR002035">
    <property type="entry name" value="VWF_A"/>
</dbReference>
<comment type="caution">
    <text evidence="2">The sequence shown here is derived from an EMBL/GenBank/DDBJ whole genome shotgun (WGS) entry which is preliminary data.</text>
</comment>
<proteinExistence type="predicted"/>